<dbReference type="GO" id="GO:0022857">
    <property type="term" value="F:transmembrane transporter activity"/>
    <property type="evidence" value="ECO:0007669"/>
    <property type="project" value="InterPro"/>
</dbReference>
<dbReference type="RefSeq" id="WP_244976923.1">
    <property type="nucleotide sequence ID" value="NZ_CADIKW010000008.1"/>
</dbReference>
<feature type="transmembrane region" description="Helical" evidence="6">
    <location>
        <begin position="215"/>
        <end position="238"/>
    </location>
</feature>
<dbReference type="GeneID" id="94357407"/>
<evidence type="ECO:0000256" key="3">
    <source>
        <dbReference type="ARBA" id="ARBA00022692"/>
    </source>
</evidence>
<dbReference type="InterPro" id="IPR050189">
    <property type="entry name" value="MFS_Efflux_Transporters"/>
</dbReference>
<dbReference type="PROSITE" id="PS50850">
    <property type="entry name" value="MFS"/>
    <property type="match status" value="1"/>
</dbReference>
<proteinExistence type="predicted"/>
<protein>
    <submittedName>
        <fullName evidence="8">Sialic acid transporter NanT</fullName>
    </submittedName>
</protein>
<evidence type="ECO:0000256" key="5">
    <source>
        <dbReference type="ARBA" id="ARBA00023136"/>
    </source>
</evidence>
<keyword evidence="3 6" id="KW-0812">Transmembrane</keyword>
<evidence type="ECO:0000313" key="9">
    <source>
        <dbReference type="Proteomes" id="UP000494272"/>
    </source>
</evidence>
<feature type="transmembrane region" description="Helical" evidence="6">
    <location>
        <begin position="139"/>
        <end position="159"/>
    </location>
</feature>
<organism evidence="8 9">
    <name type="scientific">Achromobacter dolens</name>
    <dbReference type="NCBI Taxonomy" id="1287738"/>
    <lineage>
        <taxon>Bacteria</taxon>
        <taxon>Pseudomonadati</taxon>
        <taxon>Pseudomonadota</taxon>
        <taxon>Betaproteobacteria</taxon>
        <taxon>Burkholderiales</taxon>
        <taxon>Alcaligenaceae</taxon>
        <taxon>Achromobacter</taxon>
    </lineage>
</organism>
<accession>A0A6S7DJ43</accession>
<dbReference type="Gene3D" id="1.20.1250.20">
    <property type="entry name" value="MFS general substrate transporter like domains"/>
    <property type="match status" value="2"/>
</dbReference>
<feature type="transmembrane region" description="Helical" evidence="6">
    <location>
        <begin position="302"/>
        <end position="322"/>
    </location>
</feature>
<keyword evidence="9" id="KW-1185">Reference proteome</keyword>
<name>A0A6S7DJ43_9BURK</name>
<keyword evidence="4 6" id="KW-1133">Transmembrane helix</keyword>
<reference evidence="8 9" key="1">
    <citation type="submission" date="2020-04" db="EMBL/GenBank/DDBJ databases">
        <authorList>
            <person name="De Canck E."/>
        </authorList>
    </citation>
    <scope>NUCLEOTIDE SEQUENCE [LARGE SCALE GENOMIC DNA]</scope>
    <source>
        <strain evidence="8 9">LMG 26841</strain>
    </source>
</reference>
<dbReference type="InterPro" id="IPR036259">
    <property type="entry name" value="MFS_trans_sf"/>
</dbReference>
<feature type="transmembrane region" description="Helical" evidence="6">
    <location>
        <begin position="279"/>
        <end position="296"/>
    </location>
</feature>
<evidence type="ECO:0000256" key="2">
    <source>
        <dbReference type="ARBA" id="ARBA00022475"/>
    </source>
</evidence>
<dbReference type="SUPFAM" id="SSF103473">
    <property type="entry name" value="MFS general substrate transporter"/>
    <property type="match status" value="1"/>
</dbReference>
<keyword evidence="2" id="KW-1003">Cell membrane</keyword>
<evidence type="ECO:0000313" key="8">
    <source>
        <dbReference type="EMBL" id="CAB3888807.1"/>
    </source>
</evidence>
<feature type="transmembrane region" description="Helical" evidence="6">
    <location>
        <begin position="165"/>
        <end position="183"/>
    </location>
</feature>
<gene>
    <name evidence="8" type="primary">nanT_1</name>
    <name evidence="8" type="ORF">LMG26841_03861</name>
</gene>
<dbReference type="PANTHER" id="PTHR43124:SF3">
    <property type="entry name" value="CHLORAMPHENICOL EFFLUX PUMP RV0191"/>
    <property type="match status" value="1"/>
</dbReference>
<evidence type="ECO:0000256" key="4">
    <source>
        <dbReference type="ARBA" id="ARBA00022989"/>
    </source>
</evidence>
<dbReference type="InterPro" id="IPR011701">
    <property type="entry name" value="MFS"/>
</dbReference>
<evidence type="ECO:0000259" key="7">
    <source>
        <dbReference type="PROSITE" id="PS50850"/>
    </source>
</evidence>
<feature type="transmembrane region" description="Helical" evidence="6">
    <location>
        <begin position="250"/>
        <end position="270"/>
    </location>
</feature>
<evidence type="ECO:0000256" key="6">
    <source>
        <dbReference type="SAM" id="Phobius"/>
    </source>
</evidence>
<feature type="transmembrane region" description="Helical" evidence="6">
    <location>
        <begin position="105"/>
        <end position="127"/>
    </location>
</feature>
<dbReference type="AlphaFoldDB" id="A0A6S7DJ43"/>
<dbReference type="EMBL" id="CADIKW010000008">
    <property type="protein sequence ID" value="CAB3888807.1"/>
    <property type="molecule type" value="Genomic_DNA"/>
</dbReference>
<feature type="transmembrane region" description="Helical" evidence="6">
    <location>
        <begin position="343"/>
        <end position="360"/>
    </location>
</feature>
<feature type="transmembrane region" description="Helical" evidence="6">
    <location>
        <begin position="75"/>
        <end position="93"/>
    </location>
</feature>
<feature type="transmembrane region" description="Helical" evidence="6">
    <location>
        <begin position="372"/>
        <end position="392"/>
    </location>
</feature>
<evidence type="ECO:0000256" key="1">
    <source>
        <dbReference type="ARBA" id="ARBA00004651"/>
    </source>
</evidence>
<dbReference type="Pfam" id="PF07690">
    <property type="entry name" value="MFS_1"/>
    <property type="match status" value="1"/>
</dbReference>
<comment type="subcellular location">
    <subcellularLocation>
        <location evidence="1">Cell membrane</location>
        <topology evidence="1">Multi-pass membrane protein</topology>
    </subcellularLocation>
</comment>
<dbReference type="InterPro" id="IPR020846">
    <property type="entry name" value="MFS_dom"/>
</dbReference>
<feature type="domain" description="Major facilitator superfamily (MFS) profile" evidence="7">
    <location>
        <begin position="10"/>
        <end position="395"/>
    </location>
</feature>
<dbReference type="PANTHER" id="PTHR43124">
    <property type="entry name" value="PURINE EFFLUX PUMP PBUE"/>
    <property type="match status" value="1"/>
</dbReference>
<feature type="transmembrane region" description="Helical" evidence="6">
    <location>
        <begin position="46"/>
        <end position="68"/>
    </location>
</feature>
<keyword evidence="5 6" id="KW-0472">Membrane</keyword>
<dbReference type="GO" id="GO:0005886">
    <property type="term" value="C:plasma membrane"/>
    <property type="evidence" value="ECO:0007669"/>
    <property type="project" value="UniProtKB-SubCell"/>
</dbReference>
<sequence length="406" mass="42361">MQTRRYALGMFAVLLFSYVINAIDRQLFSVLATDVRNALGLTLPQVGLASTVFTLGMGLAGIPTGYLLGKVSRKSVTLIGLVIFSVATFLTAYAKGLPDLLAYRFISGLGEAMQLTALLAIGTSYFLRHRAVAASSLNFTFGIGAIIGPNLGAAILAASHWQMPFIVFGLSGIIAIILIVPLVKPWFSEAQALPTQVEDTASPAAGTSLWARTPVMLAIATAFAGLSIYGYLGLYPTYLREALGFSPKQAAGAVSFYGLGALLSLLGGWLGDRYDYRKLLFGSLLLSALAGGLLFTDLEKSLSAHAAMSFIFGAAISGMVYANLSAGIIKSVSRAKAAQASGLFVASLYVPAAFAGYLLGQLKLTLGWTQAGILQVTGCAILAALLSIAAGVRRPDPIPTTTASAP</sequence>
<dbReference type="Proteomes" id="UP000494272">
    <property type="component" value="Unassembled WGS sequence"/>
</dbReference>